<protein>
    <recommendedName>
        <fullName evidence="4">Serine carboxypeptidase-like 18</fullName>
    </recommendedName>
</protein>
<evidence type="ECO:0000313" key="2">
    <source>
        <dbReference type="EMBL" id="CAH1434371.1"/>
    </source>
</evidence>
<dbReference type="InterPro" id="IPR001563">
    <property type="entry name" value="Peptidase_S10"/>
</dbReference>
<dbReference type="PANTHER" id="PTHR11802">
    <property type="entry name" value="SERINE PROTEASE FAMILY S10 SERINE CARBOXYPEPTIDASE"/>
    <property type="match status" value="1"/>
</dbReference>
<accession>A0AAU9N8Y2</accession>
<sequence>MQAYQFLRKWLDDHPKFFKNPLYVGADSYGGLLVPMIVQEIYKGNEIGEEPHININGYVIGNPVTDTSAEYNLRIPFAHRLALLSNTIYKSTKRNCRGEYLNVDSNNSLCVHDLNVVDKCLKRIKQENVLEPYCDPLITLKSSRSGSDLRSIEKHFQMEECNVF</sequence>
<dbReference type="InterPro" id="IPR029058">
    <property type="entry name" value="AB_hydrolase_fold"/>
</dbReference>
<evidence type="ECO:0008006" key="4">
    <source>
        <dbReference type="Google" id="ProtNLM"/>
    </source>
</evidence>
<dbReference type="AlphaFoldDB" id="A0AAU9N8Y2"/>
<reference evidence="2 3" key="1">
    <citation type="submission" date="2022-01" db="EMBL/GenBank/DDBJ databases">
        <authorList>
            <person name="Xiong W."/>
            <person name="Schranz E."/>
        </authorList>
    </citation>
    <scope>NUCLEOTIDE SEQUENCE [LARGE SCALE GENOMIC DNA]</scope>
</reference>
<dbReference type="Gene3D" id="3.40.50.1820">
    <property type="entry name" value="alpha/beta hydrolase"/>
    <property type="match status" value="1"/>
</dbReference>
<organism evidence="2 3">
    <name type="scientific">Lactuca virosa</name>
    <dbReference type="NCBI Taxonomy" id="75947"/>
    <lineage>
        <taxon>Eukaryota</taxon>
        <taxon>Viridiplantae</taxon>
        <taxon>Streptophyta</taxon>
        <taxon>Embryophyta</taxon>
        <taxon>Tracheophyta</taxon>
        <taxon>Spermatophyta</taxon>
        <taxon>Magnoliopsida</taxon>
        <taxon>eudicotyledons</taxon>
        <taxon>Gunneridae</taxon>
        <taxon>Pentapetalae</taxon>
        <taxon>asterids</taxon>
        <taxon>campanulids</taxon>
        <taxon>Asterales</taxon>
        <taxon>Asteraceae</taxon>
        <taxon>Cichorioideae</taxon>
        <taxon>Cichorieae</taxon>
        <taxon>Lactucinae</taxon>
        <taxon>Lactuca</taxon>
    </lineage>
</organism>
<dbReference type="SUPFAM" id="SSF53474">
    <property type="entry name" value="alpha/beta-Hydrolases"/>
    <property type="match status" value="1"/>
</dbReference>
<evidence type="ECO:0000256" key="1">
    <source>
        <dbReference type="ARBA" id="ARBA00009431"/>
    </source>
</evidence>
<dbReference type="GO" id="GO:0004185">
    <property type="term" value="F:serine-type carboxypeptidase activity"/>
    <property type="evidence" value="ECO:0007669"/>
    <property type="project" value="InterPro"/>
</dbReference>
<dbReference type="Proteomes" id="UP001157418">
    <property type="component" value="Unassembled WGS sequence"/>
</dbReference>
<evidence type="ECO:0000313" key="3">
    <source>
        <dbReference type="Proteomes" id="UP001157418"/>
    </source>
</evidence>
<comment type="caution">
    <text evidence="2">The sequence shown here is derived from an EMBL/GenBank/DDBJ whole genome shotgun (WGS) entry which is preliminary data.</text>
</comment>
<dbReference type="PANTHER" id="PTHR11802:SF224">
    <property type="entry name" value="SERINE CARBOXYPEPTIDASE-LIKE 7 ISOFORM X1"/>
    <property type="match status" value="1"/>
</dbReference>
<dbReference type="GO" id="GO:0016747">
    <property type="term" value="F:acyltransferase activity, transferring groups other than amino-acyl groups"/>
    <property type="evidence" value="ECO:0007669"/>
    <property type="project" value="TreeGrafter"/>
</dbReference>
<dbReference type="EMBL" id="CAKMRJ010003479">
    <property type="protein sequence ID" value="CAH1434371.1"/>
    <property type="molecule type" value="Genomic_DNA"/>
</dbReference>
<dbReference type="GO" id="GO:0019748">
    <property type="term" value="P:secondary metabolic process"/>
    <property type="evidence" value="ECO:0007669"/>
    <property type="project" value="TreeGrafter"/>
</dbReference>
<dbReference type="Pfam" id="PF00450">
    <property type="entry name" value="Peptidase_S10"/>
    <property type="match status" value="1"/>
</dbReference>
<keyword evidence="3" id="KW-1185">Reference proteome</keyword>
<dbReference type="GO" id="GO:0006508">
    <property type="term" value="P:proteolysis"/>
    <property type="evidence" value="ECO:0007669"/>
    <property type="project" value="InterPro"/>
</dbReference>
<name>A0AAU9N8Y2_9ASTR</name>
<gene>
    <name evidence="2" type="ORF">LVIROSA_LOCUS20894</name>
</gene>
<proteinExistence type="inferred from homology"/>
<comment type="similarity">
    <text evidence="1">Belongs to the peptidase S10 family.</text>
</comment>
<feature type="non-terminal residue" evidence="2">
    <location>
        <position position="164"/>
    </location>
</feature>